<dbReference type="Pfam" id="PF00550">
    <property type="entry name" value="PP-binding"/>
    <property type="match status" value="3"/>
</dbReference>
<dbReference type="Pfam" id="PF00975">
    <property type="entry name" value="Thioesterase"/>
    <property type="match status" value="1"/>
</dbReference>
<dbReference type="CDD" id="cd00833">
    <property type="entry name" value="PKS"/>
    <property type="match status" value="1"/>
</dbReference>
<dbReference type="InterPro" id="IPR020806">
    <property type="entry name" value="PKS_PP-bd"/>
</dbReference>
<dbReference type="PROSITE" id="PS00012">
    <property type="entry name" value="PHOSPHOPANTETHEINE"/>
    <property type="match status" value="2"/>
</dbReference>
<dbReference type="InterPro" id="IPR000873">
    <property type="entry name" value="AMP-dep_synth/lig_dom"/>
</dbReference>
<dbReference type="InterPro" id="IPR016039">
    <property type="entry name" value="Thiolase-like"/>
</dbReference>
<dbReference type="Gene3D" id="3.30.559.10">
    <property type="entry name" value="Chloramphenicol acetyltransferase-like domain"/>
    <property type="match status" value="1"/>
</dbReference>
<dbReference type="PANTHER" id="PTHR45527">
    <property type="entry name" value="NONRIBOSOMAL PEPTIDE SYNTHETASE"/>
    <property type="match status" value="1"/>
</dbReference>
<dbReference type="RefSeq" id="WP_272003256.1">
    <property type="nucleotide sequence ID" value="NZ_JAQNDN010000019.1"/>
</dbReference>
<accession>A0ABT5BD63</accession>
<dbReference type="SMART" id="SM00824">
    <property type="entry name" value="PKS_TE"/>
    <property type="match status" value="1"/>
</dbReference>
<dbReference type="PROSITE" id="PS00455">
    <property type="entry name" value="AMP_BINDING"/>
    <property type="match status" value="2"/>
</dbReference>
<dbReference type="SUPFAM" id="SSF53901">
    <property type="entry name" value="Thiolase-like"/>
    <property type="match status" value="1"/>
</dbReference>
<dbReference type="CDD" id="cd19531">
    <property type="entry name" value="LCL_NRPS-like"/>
    <property type="match status" value="1"/>
</dbReference>
<dbReference type="InterPro" id="IPR001242">
    <property type="entry name" value="Condensation_dom"/>
</dbReference>
<keyword evidence="2" id="KW-0596">Phosphopantetheine</keyword>
<dbReference type="InterPro" id="IPR023213">
    <property type="entry name" value="CAT-like_dom_sf"/>
</dbReference>
<dbReference type="SMART" id="SM00825">
    <property type="entry name" value="PKS_KS"/>
    <property type="match status" value="1"/>
</dbReference>
<dbReference type="Pfam" id="PF13193">
    <property type="entry name" value="AMP-binding_C"/>
    <property type="match status" value="2"/>
</dbReference>
<evidence type="ECO:0000256" key="1">
    <source>
        <dbReference type="ARBA" id="ARBA00001957"/>
    </source>
</evidence>
<dbReference type="SUPFAM" id="SSF47336">
    <property type="entry name" value="ACP-like"/>
    <property type="match status" value="3"/>
</dbReference>
<keyword evidence="10" id="KW-1185">Reference proteome</keyword>
<evidence type="ECO:0000313" key="9">
    <source>
        <dbReference type="EMBL" id="MDC0672080.1"/>
    </source>
</evidence>
<dbReference type="Gene3D" id="2.30.38.10">
    <property type="entry name" value="Luciferase, Domain 3"/>
    <property type="match status" value="1"/>
</dbReference>
<dbReference type="SMART" id="SM00823">
    <property type="entry name" value="PKS_PP"/>
    <property type="match status" value="3"/>
</dbReference>
<dbReference type="InterPro" id="IPR045851">
    <property type="entry name" value="AMP-bd_C_sf"/>
</dbReference>
<dbReference type="InterPro" id="IPR014043">
    <property type="entry name" value="Acyl_transferase_dom"/>
</dbReference>
<dbReference type="InterPro" id="IPR025110">
    <property type="entry name" value="AMP-bd_C"/>
</dbReference>
<dbReference type="Gene3D" id="3.30.300.30">
    <property type="match status" value="2"/>
</dbReference>
<dbReference type="Gene3D" id="1.10.1200.10">
    <property type="entry name" value="ACP-like"/>
    <property type="match status" value="3"/>
</dbReference>
<evidence type="ECO:0000256" key="4">
    <source>
        <dbReference type="ARBA" id="ARBA00022679"/>
    </source>
</evidence>
<dbReference type="InterPro" id="IPR029058">
    <property type="entry name" value="AB_hydrolase_fold"/>
</dbReference>
<dbReference type="InterPro" id="IPR036736">
    <property type="entry name" value="ACP-like_sf"/>
</dbReference>
<dbReference type="CDD" id="cd17651">
    <property type="entry name" value="A_NRPS_VisG_like"/>
    <property type="match status" value="1"/>
</dbReference>
<dbReference type="InterPro" id="IPR032821">
    <property type="entry name" value="PKS_assoc"/>
</dbReference>
<dbReference type="PROSITE" id="PS52004">
    <property type="entry name" value="KS3_2"/>
    <property type="match status" value="1"/>
</dbReference>
<protein>
    <submittedName>
        <fullName evidence="9">Amino acid adenylation domain-containing protein</fullName>
    </submittedName>
</protein>
<dbReference type="SUPFAM" id="SSF53474">
    <property type="entry name" value="alpha/beta-Hydrolases"/>
    <property type="match status" value="1"/>
</dbReference>
<dbReference type="InterPro" id="IPR018201">
    <property type="entry name" value="Ketoacyl_synth_AS"/>
</dbReference>
<dbReference type="PROSITE" id="PS50075">
    <property type="entry name" value="CARRIER"/>
    <property type="match status" value="3"/>
</dbReference>
<dbReference type="Pfam" id="PF00698">
    <property type="entry name" value="Acyl_transf_1"/>
    <property type="match status" value="1"/>
</dbReference>
<dbReference type="InterPro" id="IPR020841">
    <property type="entry name" value="PKS_Beta-ketoAc_synthase_dom"/>
</dbReference>
<dbReference type="InterPro" id="IPR014030">
    <property type="entry name" value="Ketoacyl_synth_N"/>
</dbReference>
<dbReference type="Pfam" id="PF00501">
    <property type="entry name" value="AMP-binding"/>
    <property type="match status" value="2"/>
</dbReference>
<sequence>MKSGQPLDDIRASHESVAFWLSTLAGAPPRLDLPGECAHSADDAATAIDHSLGDEDSAIVRALAASLDAPPAAIALAGLWVVLARHTGQSDVVILARCHGGAPPAPARGRIEPDVAFTAVVRAAQGMIRSSAAHPTGADDIIAAAGAAGQDLAFPIAFWLVGEDDDAPRPGTGEARRVDLVFSANVSTANISLRASWQPGTHDAAALASVLARWHVLLRAAAATPGAPATALPLLSASERRRVVAAGNDTAIDLATDVCVHVLVEVQVARSPDRAAVIAEGGQWTYAELNRRADAVAGALRRRGAGPGALVAICADRSLELVAGLLGILKAGAAYVPLDPEYPRERLARMLADSGARLLLAQRQHLAALPAESALVLDECVHAVDLAPGTAPAPVSPDDLIYVLYTSGSTGRPKGVMNVHRGVVNRLLAMQRVIPLAAGEPVLQKTPYGFDVSVYEFFWPLVTGATLVMARPGGHRDPAYLVEAIHQYGITTIHFVPPMLAAFLEHFDLSPCRSLRRVLCSGEALPPTVARACHARLDVELYNFYGPTEAAIDVTVHRCERGENVRTVPIGAPLPNCTIYLLDRHGEPVPPGAPGELYIGGVQVSRGYWGRPELTAECFVPDPFTTVPGQRLYRTGDLARRRADGLIEFLGRIDHQVKIRGFRVEPGEIEAALREHEGVRAVVVVVAEHHGDRRLVAYVVFADSPQSIADRVASLRADLTARLPAYMVPAAIVPLAAIPVNANGKIDRKALPAPDERQFARSSAGVAPRTAIEARIAAIWADVLGLRECGVSDDFLDLGGHSLHAAQILARLRRALGSEVSLADFFAHPTIAGLAAQLEHRAGDSETNTIRRAPGEPSPVLSFAEERLYFLHQLAPASTAYHCPLAFHITGDFNEDHLEAALRALAQRHEILRTRFVSVAGVPQRVIDPEPRFVLERLDLGDAPPENREDVLERVLAAAAARPFDLAAGPVHAGLVRLGPRERVLWLVLHHIASDSWTEALLLRKLGQAYVAAQSSVAPPASLSPLSYADYAAWQRSSWSTDSRGAALERWRTRLSGAPTLLALPADRPRTDAPALRGARLRFTASPAELAPLRRLARSAGATLSMALLAIFAAVLRRFSDQDDLVVGLTSAARTRLELEDIAGFFVDTLPIRLDLADDPGLPTLLARVRDAVLAAHQDEAVPFEQIVQAVGAPRDAGGSPLVQVAFAPQPGGEADLQLPGCEVRPLELHAGGAIFDLTLLTRETADGGLEAAFEYASDLFDRWRIEALARAFAAVLAVVDAPPASLTTLPLLSPDKQSQQYTGACGPIRDVALDGGVHAFVEAQVDRTPQGVALVADDEVLSYEDLERRANRLAQHLRALGVGAGSLVGVVATRTPTTFVAVLAILKAGGAYVPLDPSYPAQRLAYIVEDAALRWIVADPATAVELPPHAALLVAPESSHHASAERPRPRLRADDLAYVLYTSGSTGRPKGVAMGHGALRNLVQWHLDDPRLGRPARTLQFASLNFDVSAQEFLTTWAAGGTLVLVSEETRRDAPALWHLIERQAIARLFVPFVFLQHLAEAAATLTHVPTTLLDVVTAGEQLKISPAIRGCFARLPACALHNHYGPTEAHVVTAHVLTGLVESWPNLPPIGRAIANTRIYVLDARQRPVPSGVTGELYIAGVALARGYLGRPELTGERFVADPWSPGARMYRTGDLARRTNDGTLEYVGRADEQVKLRGVRVELGEIEAVLAEDPAIAGAAAIVREDVPGDRRLVAYVTARAGAPLDIPALRTRLRARLPEVMLPAAFVALPGLPLLPSGKLDRRALPPPLPTGTVTAAHDQSPRTSLEQTIASIWCEVLRLDHVGLDDRFFDLGGHSLLLAQVRAGLARALGRELGIVDLFRHPTVRSLAAHLDGRRDDAAPHTPAPRAPTTADASTRAIAIVGMAGRFPNAASVDALWEAIAAGRELVSFFTREQLAAAGVDPALVQAPRFVPAIGVMPDAMCFDAAFFGYSPREARLLDPQQRVLLEVAWAALEHAGHPPRGIDEPAGVFAGCDVPRYWLERIGNAGGPLSLEEYEVGFGNMNDTLATRVAYELGLRGPAFTVQTACSTSLVAVHVACQSILAGECAVALAGGAVVLPPDRLGHVSEGGTVVSQDGRCRPFDADAQGIVAGSGVAVVVLKRLADALADGDTIHAVIRATAINNDGARKVGLTAPSVSGQCEVIERALALAGVDPGAIGLVEAHGTATRLGDPIEVAALTQAWRRSTARSGYCALGSIKGNIGHLGATAGVTGLIKAALALAREAIPPTLHFRAANPELALADSPFFVTPELMSWPKGHVPRFAAVSSFGVGGTNAHAILEEAPELPPSSPSRPVQLLVLSARSPGSLANGALQLSDALDGPDAPPLADVAHTLARGRTALPRRMAVIARDAAGAARSLRVADRTFVVEGVAGERPPRVAFLFPGGGTQEVGMGRESYEHDPQYRAEFDAAAARFAGELEFDVRALLYAGDPEAAARELRRPTRFLPAIFCCEYALARRMMALGVAPAALTGHSLGEYTAAAIAGVLSLDDAVRLLATRARLHESLDVEAALLAVALPADELAHRLADGLDLAVVNAADSCVVAGRVDAIARMEAELARDGVDYKRLPVAGASHCALVEPLLPRLVACAQQLQLSAPAIPIVSNVTGDWLGADEARDPLHWARHLRGTVRFAAGLDRLLADPELVLVEVGPGRTLAGLARRHPAAHGRLILTTMATRGGRRTDLEEFTHALAQLWCRGTDIRWRELFAGEQRRRVPLPTYAFERVHHELPRRGGPALAVPTSPVASPSIESSAPSSADPVARAIADVFADVLGVPPPAGDDNFFDLGGSSFLALRVRVRLEELLAVKLPVHAFVEHPTPAGLAAAVRARLPASEPSDATPPAPASLAVTLRPGPGRRLFLVQPIGGTVFTYLPLAQRLPPALHVTGLRASGMEPGEPVYARMDELVSRYLAEVRAVQASGPYLLGGHSAGGAIAFEMARRLLADGERVDLVALLDTSALDLARRLVVTGDDDVFRIAEQMRADSSRAYEQFAATLRADPAFRALVRATWQALAGCEPAPLQVDALYVKARVQSDPDDRHADRAWMDLVDGAFTRAGVDADHFSMMDEPAVATTAAFLAGALARL</sequence>
<dbReference type="InterPro" id="IPR009081">
    <property type="entry name" value="PP-bd_ACP"/>
</dbReference>
<dbReference type="NCBIfam" id="NF003417">
    <property type="entry name" value="PRK04813.1"/>
    <property type="match status" value="2"/>
</dbReference>
<feature type="domain" description="Carrier" evidence="7">
    <location>
        <begin position="2819"/>
        <end position="2894"/>
    </location>
</feature>
<dbReference type="InterPro" id="IPR020845">
    <property type="entry name" value="AMP-binding_CS"/>
</dbReference>
<dbReference type="Gene3D" id="3.40.50.980">
    <property type="match status" value="2"/>
</dbReference>
<dbReference type="InterPro" id="IPR010071">
    <property type="entry name" value="AA_adenyl_dom"/>
</dbReference>
<dbReference type="Proteomes" id="UP001217838">
    <property type="component" value="Unassembled WGS sequence"/>
</dbReference>
<dbReference type="PANTHER" id="PTHR45527:SF1">
    <property type="entry name" value="FATTY ACID SYNTHASE"/>
    <property type="match status" value="1"/>
</dbReference>
<dbReference type="PROSITE" id="PS00606">
    <property type="entry name" value="KS3_1"/>
    <property type="match status" value="1"/>
</dbReference>
<evidence type="ECO:0000256" key="3">
    <source>
        <dbReference type="ARBA" id="ARBA00022553"/>
    </source>
</evidence>
<comment type="caution">
    <text evidence="9">The sequence shown here is derived from an EMBL/GenBank/DDBJ whole genome shotgun (WGS) entry which is preliminary data.</text>
</comment>
<dbReference type="Gene3D" id="3.40.50.1820">
    <property type="entry name" value="alpha/beta hydrolase"/>
    <property type="match status" value="1"/>
</dbReference>
<evidence type="ECO:0000256" key="6">
    <source>
        <dbReference type="SAM" id="MobiDB-lite"/>
    </source>
</evidence>
<comment type="similarity">
    <text evidence="5">In the C-terminal section; belongs to the NRP synthetase family.</text>
</comment>
<dbReference type="SUPFAM" id="SSF52151">
    <property type="entry name" value="FabD/lysophospholipase-like"/>
    <property type="match status" value="1"/>
</dbReference>
<dbReference type="SUPFAM" id="SSF52777">
    <property type="entry name" value="CoA-dependent acyltransferases"/>
    <property type="match status" value="3"/>
</dbReference>
<dbReference type="InterPro" id="IPR020802">
    <property type="entry name" value="TesA-like"/>
</dbReference>
<dbReference type="InterPro" id="IPR014031">
    <property type="entry name" value="Ketoacyl_synth_C"/>
</dbReference>
<dbReference type="InterPro" id="IPR016035">
    <property type="entry name" value="Acyl_Trfase/lysoPLipase"/>
</dbReference>
<dbReference type="InterPro" id="IPR001031">
    <property type="entry name" value="Thioesterase"/>
</dbReference>
<dbReference type="EMBL" id="JAQNDN010000019">
    <property type="protein sequence ID" value="MDC0672080.1"/>
    <property type="molecule type" value="Genomic_DNA"/>
</dbReference>
<name>A0ABT5BD63_9BACT</name>
<proteinExistence type="inferred from homology"/>
<dbReference type="SUPFAM" id="SSF55048">
    <property type="entry name" value="Probable ACP-binding domain of malonyl-CoA ACP transacylase"/>
    <property type="match status" value="1"/>
</dbReference>
<keyword evidence="4" id="KW-0808">Transferase</keyword>
<dbReference type="InterPro" id="IPR006162">
    <property type="entry name" value="Ppantetheine_attach_site"/>
</dbReference>
<evidence type="ECO:0000313" key="10">
    <source>
        <dbReference type="Proteomes" id="UP001217838"/>
    </source>
</evidence>
<feature type="domain" description="Carrier" evidence="7">
    <location>
        <begin position="1825"/>
        <end position="1900"/>
    </location>
</feature>
<dbReference type="Gene3D" id="3.30.70.3290">
    <property type="match status" value="1"/>
</dbReference>
<feature type="region of interest" description="Disordered" evidence="6">
    <location>
        <begin position="1896"/>
        <end position="1916"/>
    </location>
</feature>
<dbReference type="SUPFAM" id="SSF56801">
    <property type="entry name" value="Acetyl-CoA synthetase-like"/>
    <property type="match status" value="2"/>
</dbReference>
<dbReference type="Pfam" id="PF00109">
    <property type="entry name" value="ketoacyl-synt"/>
    <property type="match status" value="1"/>
</dbReference>
<evidence type="ECO:0000259" key="7">
    <source>
        <dbReference type="PROSITE" id="PS50075"/>
    </source>
</evidence>
<feature type="domain" description="Ketosynthase family 3 (KS3)" evidence="8">
    <location>
        <begin position="1920"/>
        <end position="2346"/>
    </location>
</feature>
<dbReference type="Gene3D" id="3.40.50.12780">
    <property type="entry name" value="N-terminal domain of ligase-like"/>
    <property type="match status" value="1"/>
</dbReference>
<reference evidence="9 10" key="1">
    <citation type="submission" date="2022-11" db="EMBL/GenBank/DDBJ databases">
        <title>Minimal conservation of predation-associated metabolite biosynthetic gene clusters underscores biosynthetic potential of Myxococcota including descriptions for ten novel species: Archangium lansinium sp. nov., Myxococcus landrumus sp. nov., Nannocystis bai.</title>
        <authorList>
            <person name="Ahearne A."/>
            <person name="Stevens C."/>
            <person name="Dowd S."/>
        </authorList>
    </citation>
    <scope>NUCLEOTIDE SEQUENCE [LARGE SCALE GENOMIC DNA]</scope>
    <source>
        <strain evidence="9 10">NCELM</strain>
    </source>
</reference>
<evidence type="ECO:0000256" key="5">
    <source>
        <dbReference type="ARBA" id="ARBA00029443"/>
    </source>
</evidence>
<dbReference type="Gene3D" id="3.40.366.10">
    <property type="entry name" value="Malonyl-Coenzyme A Acyl Carrier Protein, domain 2"/>
    <property type="match status" value="1"/>
</dbReference>
<dbReference type="Gene3D" id="3.40.47.10">
    <property type="match status" value="1"/>
</dbReference>
<dbReference type="Pfam" id="PF16197">
    <property type="entry name" value="KAsynt_C_assoc"/>
    <property type="match status" value="1"/>
</dbReference>
<dbReference type="InterPro" id="IPR001227">
    <property type="entry name" value="Ac_transferase_dom_sf"/>
</dbReference>
<dbReference type="NCBIfam" id="TIGR01733">
    <property type="entry name" value="AA-adenyl-dom"/>
    <property type="match status" value="2"/>
</dbReference>
<dbReference type="SMART" id="SM00827">
    <property type="entry name" value="PKS_AT"/>
    <property type="match status" value="1"/>
</dbReference>
<evidence type="ECO:0000256" key="2">
    <source>
        <dbReference type="ARBA" id="ARBA00022450"/>
    </source>
</evidence>
<keyword evidence="3" id="KW-0597">Phosphoprotein</keyword>
<dbReference type="Pfam" id="PF02801">
    <property type="entry name" value="Ketoacyl-synt_C"/>
    <property type="match status" value="1"/>
</dbReference>
<evidence type="ECO:0000259" key="8">
    <source>
        <dbReference type="PROSITE" id="PS52004"/>
    </source>
</evidence>
<organism evidence="9 10">
    <name type="scientific">Nannocystis radixulma</name>
    <dbReference type="NCBI Taxonomy" id="2995305"/>
    <lineage>
        <taxon>Bacteria</taxon>
        <taxon>Pseudomonadati</taxon>
        <taxon>Myxococcota</taxon>
        <taxon>Polyangia</taxon>
        <taxon>Nannocystales</taxon>
        <taxon>Nannocystaceae</taxon>
        <taxon>Nannocystis</taxon>
    </lineage>
</organism>
<feature type="domain" description="Carrier" evidence="7">
    <location>
        <begin position="767"/>
        <end position="842"/>
    </location>
</feature>
<dbReference type="Gene3D" id="3.30.559.30">
    <property type="entry name" value="Nonribosomal peptide synthetase, condensation domain"/>
    <property type="match status" value="2"/>
</dbReference>
<dbReference type="InterPro" id="IPR016036">
    <property type="entry name" value="Malonyl_transacylase_ACP-bd"/>
</dbReference>
<dbReference type="CDD" id="cd05930">
    <property type="entry name" value="A_NRPS"/>
    <property type="match status" value="1"/>
</dbReference>
<dbReference type="InterPro" id="IPR042099">
    <property type="entry name" value="ANL_N_sf"/>
</dbReference>
<dbReference type="Pfam" id="PF00668">
    <property type="entry name" value="Condensation"/>
    <property type="match status" value="1"/>
</dbReference>
<gene>
    <name evidence="9" type="ORF">POL58_30315</name>
</gene>
<comment type="cofactor">
    <cofactor evidence="1">
        <name>pantetheine 4'-phosphate</name>
        <dbReference type="ChEBI" id="CHEBI:47942"/>
    </cofactor>
</comment>